<evidence type="ECO:0000313" key="4">
    <source>
        <dbReference type="Proteomes" id="UP000030671"/>
    </source>
</evidence>
<dbReference type="GO" id="GO:0048038">
    <property type="term" value="F:quinone binding"/>
    <property type="evidence" value="ECO:0007669"/>
    <property type="project" value="TreeGrafter"/>
</dbReference>
<dbReference type="GO" id="GO:0006633">
    <property type="term" value="P:fatty acid biosynthetic process"/>
    <property type="evidence" value="ECO:0007669"/>
    <property type="project" value="TreeGrafter"/>
</dbReference>
<dbReference type="PROSITE" id="PS00061">
    <property type="entry name" value="ADH_SHORT"/>
    <property type="match status" value="1"/>
</dbReference>
<comment type="similarity">
    <text evidence="1">Belongs to the short-chain dehydrogenases/reductases (SDR) family.</text>
</comment>
<dbReference type="RefSeq" id="XP_009552711.1">
    <property type="nucleotide sequence ID" value="XM_009554416.1"/>
</dbReference>
<organism evidence="3 4">
    <name type="scientific">Heterobasidion irregulare (strain TC 32-1)</name>
    <dbReference type="NCBI Taxonomy" id="747525"/>
    <lineage>
        <taxon>Eukaryota</taxon>
        <taxon>Fungi</taxon>
        <taxon>Dikarya</taxon>
        <taxon>Basidiomycota</taxon>
        <taxon>Agaricomycotina</taxon>
        <taxon>Agaricomycetes</taxon>
        <taxon>Russulales</taxon>
        <taxon>Bondarzewiaceae</taxon>
        <taxon>Heterobasidion</taxon>
        <taxon>Heterobasidion annosum species complex</taxon>
    </lineage>
</organism>
<dbReference type="PANTHER" id="PTHR42760">
    <property type="entry name" value="SHORT-CHAIN DEHYDROGENASES/REDUCTASES FAMILY MEMBER"/>
    <property type="match status" value="1"/>
</dbReference>
<dbReference type="Pfam" id="PF13561">
    <property type="entry name" value="adh_short_C2"/>
    <property type="match status" value="1"/>
</dbReference>
<dbReference type="PANTHER" id="PTHR42760:SF121">
    <property type="entry name" value="3-OXOACYL-(ACYL-CARRIER-PROTEIN) REDUCTASE"/>
    <property type="match status" value="1"/>
</dbReference>
<evidence type="ECO:0000256" key="1">
    <source>
        <dbReference type="ARBA" id="ARBA00006484"/>
    </source>
</evidence>
<dbReference type="GO" id="GO:0016616">
    <property type="term" value="F:oxidoreductase activity, acting on the CH-OH group of donors, NAD or NADP as acceptor"/>
    <property type="evidence" value="ECO:0007669"/>
    <property type="project" value="TreeGrafter"/>
</dbReference>
<keyword evidence="2" id="KW-0521">NADP</keyword>
<dbReference type="InterPro" id="IPR036291">
    <property type="entry name" value="NAD(P)-bd_dom_sf"/>
</dbReference>
<dbReference type="EMBL" id="KI925466">
    <property type="protein sequence ID" value="ETW75278.1"/>
    <property type="molecule type" value="Genomic_DNA"/>
</dbReference>
<proteinExistence type="inferred from homology"/>
<reference evidence="3 4" key="1">
    <citation type="journal article" date="2012" name="New Phytol.">
        <title>Insight into trade-off between wood decay and parasitism from the genome of a fungal forest pathogen.</title>
        <authorList>
            <person name="Olson A."/>
            <person name="Aerts A."/>
            <person name="Asiegbu F."/>
            <person name="Belbahri L."/>
            <person name="Bouzid O."/>
            <person name="Broberg A."/>
            <person name="Canback B."/>
            <person name="Coutinho P.M."/>
            <person name="Cullen D."/>
            <person name="Dalman K."/>
            <person name="Deflorio G."/>
            <person name="van Diepen L.T."/>
            <person name="Dunand C."/>
            <person name="Duplessis S."/>
            <person name="Durling M."/>
            <person name="Gonthier P."/>
            <person name="Grimwood J."/>
            <person name="Fossdal C.G."/>
            <person name="Hansson D."/>
            <person name="Henrissat B."/>
            <person name="Hietala A."/>
            <person name="Himmelstrand K."/>
            <person name="Hoffmeister D."/>
            <person name="Hogberg N."/>
            <person name="James T.Y."/>
            <person name="Karlsson M."/>
            <person name="Kohler A."/>
            <person name="Kues U."/>
            <person name="Lee Y.H."/>
            <person name="Lin Y.C."/>
            <person name="Lind M."/>
            <person name="Lindquist E."/>
            <person name="Lombard V."/>
            <person name="Lucas S."/>
            <person name="Lunden K."/>
            <person name="Morin E."/>
            <person name="Murat C."/>
            <person name="Park J."/>
            <person name="Raffaello T."/>
            <person name="Rouze P."/>
            <person name="Salamov A."/>
            <person name="Schmutz J."/>
            <person name="Solheim H."/>
            <person name="Stahlberg J."/>
            <person name="Velez H."/>
            <person name="de Vries R.P."/>
            <person name="Wiebenga A."/>
            <person name="Woodward S."/>
            <person name="Yakovlev I."/>
            <person name="Garbelotto M."/>
            <person name="Martin F."/>
            <person name="Grigoriev I.V."/>
            <person name="Stenlid J."/>
        </authorList>
    </citation>
    <scope>NUCLEOTIDE SEQUENCE [LARGE SCALE GENOMIC DNA]</scope>
    <source>
        <strain evidence="3 4">TC 32-1</strain>
    </source>
</reference>
<dbReference type="InParanoid" id="W4JP27"/>
<keyword evidence="4" id="KW-1185">Reference proteome</keyword>
<dbReference type="InterPro" id="IPR020904">
    <property type="entry name" value="Sc_DH/Rdtase_CS"/>
</dbReference>
<dbReference type="AlphaFoldDB" id="W4JP27"/>
<dbReference type="HOGENOM" id="CLU_010194_1_0_1"/>
<dbReference type="FunFam" id="3.40.50.720:FF:000084">
    <property type="entry name" value="Short-chain dehydrogenase reductase"/>
    <property type="match status" value="1"/>
</dbReference>
<gene>
    <name evidence="3" type="ORF">HETIRDRAFT_446909</name>
</gene>
<dbReference type="OrthoDB" id="498125at2759"/>
<dbReference type="KEGG" id="hir:HETIRDRAFT_446909"/>
<dbReference type="Gene3D" id="3.40.50.720">
    <property type="entry name" value="NAD(P)-binding Rossmann-like Domain"/>
    <property type="match status" value="1"/>
</dbReference>
<name>W4JP27_HETIT</name>
<dbReference type="Proteomes" id="UP000030671">
    <property type="component" value="Unassembled WGS sequence"/>
</dbReference>
<accession>W4JP27</accession>
<dbReference type="PRINTS" id="PR00080">
    <property type="entry name" value="SDRFAMILY"/>
</dbReference>
<evidence type="ECO:0000256" key="2">
    <source>
        <dbReference type="ARBA" id="ARBA00022857"/>
    </source>
</evidence>
<dbReference type="PRINTS" id="PR00081">
    <property type="entry name" value="GDHRDH"/>
</dbReference>
<dbReference type="eggNOG" id="KOG0725">
    <property type="taxonomic scope" value="Eukaryota"/>
</dbReference>
<protein>
    <submittedName>
        <fullName evidence="3">Uncharacterized protein</fullName>
    </submittedName>
</protein>
<dbReference type="SUPFAM" id="SSF51735">
    <property type="entry name" value="NAD(P)-binding Rossmann-fold domains"/>
    <property type="match status" value="1"/>
</dbReference>
<dbReference type="InterPro" id="IPR002347">
    <property type="entry name" value="SDR_fam"/>
</dbReference>
<dbReference type="STRING" id="747525.W4JP27"/>
<dbReference type="GeneID" id="20675719"/>
<sequence length="266" mass="27862">MSSSTLGVALVTGAARGIGREIALRLAADGFDVAVNDLNASSAKDIEEVKKEIEAKGRRSHIVYADVSNEPEVEAMVKSVVDTLGSLDVLVANAGITYVKSLLETTVEDFDRVMRINARSVFLCYKHGAKQMIAQGRGGRLIGASSGAGKKAMPLVDVYSASKFAVRGLTQSAAAELGRFGITVNAYAPGAIMTPMLKATAEDMNSVRERLTGQSADTLNDMGTAPPVARLGTPTDVAHLVSYLASKGASFVHGQTILVDGGLNFD</sequence>
<evidence type="ECO:0000313" key="3">
    <source>
        <dbReference type="EMBL" id="ETW75278.1"/>
    </source>
</evidence>